<evidence type="ECO:0000256" key="1">
    <source>
        <dbReference type="SAM" id="Phobius"/>
    </source>
</evidence>
<keyword evidence="1" id="KW-0472">Membrane</keyword>
<dbReference type="RefSeq" id="XP_017998866.1">
    <property type="nucleotide sequence ID" value="XM_018146122.1"/>
</dbReference>
<protein>
    <submittedName>
        <fullName evidence="2">Uncharacterized protein</fullName>
    </submittedName>
</protein>
<comment type="caution">
    <text evidence="2">The sequence shown here is derived from an EMBL/GenBank/DDBJ whole genome shotgun (WGS) entry which is preliminary data.</text>
</comment>
<evidence type="ECO:0000313" key="2">
    <source>
        <dbReference type="EMBL" id="KPI38903.1"/>
    </source>
</evidence>
<dbReference type="VEuPathDB" id="FungiDB:AB675_5877"/>
<organism evidence="2 3">
    <name type="scientific">Cyphellophora attinorum</name>
    <dbReference type="NCBI Taxonomy" id="1664694"/>
    <lineage>
        <taxon>Eukaryota</taxon>
        <taxon>Fungi</taxon>
        <taxon>Dikarya</taxon>
        <taxon>Ascomycota</taxon>
        <taxon>Pezizomycotina</taxon>
        <taxon>Eurotiomycetes</taxon>
        <taxon>Chaetothyriomycetidae</taxon>
        <taxon>Chaetothyriales</taxon>
        <taxon>Cyphellophoraceae</taxon>
        <taxon>Cyphellophora</taxon>
    </lineage>
</organism>
<keyword evidence="1" id="KW-0812">Transmembrane</keyword>
<name>A0A0N1HS71_9EURO</name>
<dbReference type="AlphaFoldDB" id="A0A0N1HS71"/>
<feature type="transmembrane region" description="Helical" evidence="1">
    <location>
        <begin position="38"/>
        <end position="58"/>
    </location>
</feature>
<reference evidence="2 3" key="1">
    <citation type="submission" date="2015-06" db="EMBL/GenBank/DDBJ databases">
        <title>Draft genome of the ant-associated black yeast Phialophora attae CBS 131958.</title>
        <authorList>
            <person name="Moreno L.F."/>
            <person name="Stielow B.J."/>
            <person name="de Hoog S."/>
            <person name="Vicente V.A."/>
            <person name="Weiss V.A."/>
            <person name="de Vries M."/>
            <person name="Cruz L.M."/>
            <person name="Souza E.M."/>
        </authorList>
    </citation>
    <scope>NUCLEOTIDE SEQUENCE [LARGE SCALE GENOMIC DNA]</scope>
    <source>
        <strain evidence="2 3">CBS 131958</strain>
    </source>
</reference>
<accession>A0A0N1HS71</accession>
<evidence type="ECO:0000313" key="3">
    <source>
        <dbReference type="Proteomes" id="UP000038010"/>
    </source>
</evidence>
<dbReference type="Proteomes" id="UP000038010">
    <property type="component" value="Unassembled WGS sequence"/>
</dbReference>
<proteinExistence type="predicted"/>
<keyword evidence="3" id="KW-1185">Reference proteome</keyword>
<sequence length="113" mass="12277">MPPMKLILSQLGKHPSTASSMAKGRKITAQSSTNRTIIVYRDCLFLAVASFIFLFAYFDTSSTWLVVADATSLRIKPDHDGKRNITTDTLAAGDLAFPISRTAGTKTTDPSTH</sequence>
<dbReference type="EMBL" id="LFJN01000017">
    <property type="protein sequence ID" value="KPI38903.1"/>
    <property type="molecule type" value="Genomic_DNA"/>
</dbReference>
<keyword evidence="1" id="KW-1133">Transmembrane helix</keyword>
<dbReference type="GeneID" id="28738002"/>
<gene>
    <name evidence="2" type="ORF">AB675_5877</name>
</gene>